<keyword evidence="2" id="KW-1185">Reference proteome</keyword>
<reference evidence="1 2" key="1">
    <citation type="submission" date="2013-07" db="EMBL/GenBank/DDBJ databases">
        <authorList>
            <consortium name="DOE Joint Genome Institute"/>
            <person name="Eisen J."/>
            <person name="Huntemann M."/>
            <person name="Han J."/>
            <person name="Chen A."/>
            <person name="Kyrpides N."/>
            <person name="Mavromatis K."/>
            <person name="Markowitz V."/>
            <person name="Palaniappan K."/>
            <person name="Ivanova N."/>
            <person name="Schaumberg A."/>
            <person name="Pati A."/>
            <person name="Liolios K."/>
            <person name="Nordberg H.P."/>
            <person name="Cantor M.N."/>
            <person name="Hua S.X."/>
            <person name="Woyke T."/>
        </authorList>
    </citation>
    <scope>NUCLEOTIDE SEQUENCE [LARGE SCALE GENOMIC DNA]</scope>
    <source>
        <strain evidence="1 2">DSM 44712</strain>
    </source>
</reference>
<dbReference type="Pfam" id="PF05610">
    <property type="entry name" value="DUF779"/>
    <property type="match status" value="1"/>
</dbReference>
<accession>A0A010YIL1</accession>
<evidence type="ECO:0000313" key="2">
    <source>
        <dbReference type="Proteomes" id="UP000021053"/>
    </source>
</evidence>
<dbReference type="RefSeq" id="WP_245620400.1">
    <property type="nucleotide sequence ID" value="NZ_KK073874.1"/>
</dbReference>
<gene>
    <name evidence="1" type="ORF">CryarDRAFT_1160</name>
</gene>
<dbReference type="PATRIC" id="fig|927661.3.peg.1136"/>
<comment type="caution">
    <text evidence="1">The sequence shown here is derived from an EMBL/GenBank/DDBJ whole genome shotgun (WGS) entry which is preliminary data.</text>
</comment>
<dbReference type="HOGENOM" id="CLU_1737494_0_0_11"/>
<name>A0A010YIL1_9ACTN</name>
<dbReference type="InterPro" id="IPR008497">
    <property type="entry name" value="DUF779"/>
</dbReference>
<sequence>MLASRPYRQALAAYRGPVLPRSDAPFVTAVREEARLRLRRALLRHAGVDVLLQYAETPEAGTADDIEKALDAAHAAAPARARRRSPTDVLLGVLEPSVPVWISAPQFAAWRHTQLALDVEARGLPAPAGPSLISDEDYAEVCVPTIGLRP</sequence>
<organism evidence="1 2">
    <name type="scientific">Cryptosporangium arvum DSM 44712</name>
    <dbReference type="NCBI Taxonomy" id="927661"/>
    <lineage>
        <taxon>Bacteria</taxon>
        <taxon>Bacillati</taxon>
        <taxon>Actinomycetota</taxon>
        <taxon>Actinomycetes</taxon>
        <taxon>Cryptosporangiales</taxon>
        <taxon>Cryptosporangiaceae</taxon>
        <taxon>Cryptosporangium</taxon>
    </lineage>
</organism>
<dbReference type="Proteomes" id="UP000021053">
    <property type="component" value="Unassembled WGS sequence"/>
</dbReference>
<dbReference type="EMBL" id="JFBT01000001">
    <property type="protein sequence ID" value="EXG80095.1"/>
    <property type="molecule type" value="Genomic_DNA"/>
</dbReference>
<evidence type="ECO:0000313" key="1">
    <source>
        <dbReference type="EMBL" id="EXG80095.1"/>
    </source>
</evidence>
<protein>
    <submittedName>
        <fullName evidence="1">Uncharacterized protein</fullName>
    </submittedName>
</protein>
<proteinExistence type="predicted"/>
<dbReference type="AlphaFoldDB" id="A0A010YIL1"/>